<dbReference type="PANTHER" id="PTHR48200:SF1">
    <property type="entry name" value="AMINOTRANSFERASE-LIKE PLANT MOBILE DOMAIN-CONTAINING PROTEIN"/>
    <property type="match status" value="1"/>
</dbReference>
<accession>A0A7J8PA55</accession>
<feature type="non-terminal residue" evidence="1">
    <location>
        <position position="382"/>
    </location>
</feature>
<gene>
    <name evidence="1" type="ORF">Gorai_016842</name>
</gene>
<dbReference type="EMBL" id="JABEZZ010000005">
    <property type="protein sequence ID" value="MBA0586088.1"/>
    <property type="molecule type" value="Genomic_DNA"/>
</dbReference>
<proteinExistence type="predicted"/>
<evidence type="ECO:0000313" key="2">
    <source>
        <dbReference type="Proteomes" id="UP000593578"/>
    </source>
</evidence>
<reference evidence="1 2" key="1">
    <citation type="journal article" date="2019" name="Genome Biol. Evol.">
        <title>Insights into the evolution of the New World diploid cottons (Gossypium, subgenus Houzingenia) based on genome sequencing.</title>
        <authorList>
            <person name="Grover C.E."/>
            <person name="Arick M.A. 2nd"/>
            <person name="Thrash A."/>
            <person name="Conover J.L."/>
            <person name="Sanders W.S."/>
            <person name="Peterson D.G."/>
            <person name="Frelichowski J.E."/>
            <person name="Scheffler J.A."/>
            <person name="Scheffler B.E."/>
            <person name="Wendel J.F."/>
        </authorList>
    </citation>
    <scope>NUCLEOTIDE SEQUENCE [LARGE SCALE GENOMIC DNA]</scope>
    <source>
        <strain evidence="1">8</strain>
        <tissue evidence="1">Leaf</tissue>
    </source>
</reference>
<dbReference type="PANTHER" id="PTHR48200">
    <property type="entry name" value="PROTEIN, PUTATIVE-RELATED"/>
    <property type="match status" value="1"/>
</dbReference>
<name>A0A7J8PA55_GOSRA</name>
<evidence type="ECO:0000313" key="1">
    <source>
        <dbReference type="EMBL" id="MBA0586088.1"/>
    </source>
</evidence>
<sequence length="382" mass="44731">MWDFTRISVAQNNLQELKGIWDQWDDEIKQLLYYNYVLESRLQLLHFWKVDLVPTVEEYMTLIRCPKIQANKDYSRPTNVPTFLKKLMSITGMSEQWVTTQIKQNGDSKCIPSKKFRDLILAHPDMKKGIDVFALSIYGLRAPWMILDEILYRYRGFDWVPLLRIWGAFRYAPLLVLRQYKSRQFIPATQGFAQCKFLYKGDNHKKKVNDNILVPSQEDTRPIEEHLQVIPYELEIIKQEFGKKSSEAGLRARVAELEKSLHQYCSCNSAIELSVSLTKIDELKGKIGELESVLQNCKLRVEFLGKNNEHWKEQLQRSQGQVRDRDYIMGDAVTQIQEVVDHLQTLAVQVDILSLKYESEPDQGRELAWLLRKVKAFSIRAK</sequence>
<comment type="caution">
    <text evidence="1">The sequence shown here is derived from an EMBL/GenBank/DDBJ whole genome shotgun (WGS) entry which is preliminary data.</text>
</comment>
<organism evidence="1 2">
    <name type="scientific">Gossypium raimondii</name>
    <name type="common">Peruvian cotton</name>
    <name type="synonym">Gossypium klotzschianum subsp. raimondii</name>
    <dbReference type="NCBI Taxonomy" id="29730"/>
    <lineage>
        <taxon>Eukaryota</taxon>
        <taxon>Viridiplantae</taxon>
        <taxon>Streptophyta</taxon>
        <taxon>Embryophyta</taxon>
        <taxon>Tracheophyta</taxon>
        <taxon>Spermatophyta</taxon>
        <taxon>Magnoliopsida</taxon>
        <taxon>eudicotyledons</taxon>
        <taxon>Gunneridae</taxon>
        <taxon>Pentapetalae</taxon>
        <taxon>rosids</taxon>
        <taxon>malvids</taxon>
        <taxon>Malvales</taxon>
        <taxon>Malvaceae</taxon>
        <taxon>Malvoideae</taxon>
        <taxon>Gossypium</taxon>
    </lineage>
</organism>
<dbReference type="AlphaFoldDB" id="A0A7J8PA55"/>
<protein>
    <submittedName>
        <fullName evidence="1">Uncharacterized protein</fullName>
    </submittedName>
</protein>
<dbReference type="Proteomes" id="UP000593578">
    <property type="component" value="Unassembled WGS sequence"/>
</dbReference>